<keyword evidence="3" id="KW-1185">Reference proteome</keyword>
<feature type="region of interest" description="Disordered" evidence="1">
    <location>
        <begin position="1"/>
        <end position="38"/>
    </location>
</feature>
<dbReference type="AlphaFoldDB" id="A0A0H2XDL7"/>
<evidence type="ECO:0000313" key="3">
    <source>
        <dbReference type="Proteomes" id="UP000006693"/>
    </source>
</evidence>
<accession>A0A0H2XDL7</accession>
<sequence length="38" mass="4106">MHPHFQGSCAAPERSTNASLTPGDHDLFTKPEKISAIL</sequence>
<dbReference type="HOGENOM" id="CLU_3325566_0_0_4"/>
<dbReference type="KEGG" id="bma:BMAA1015"/>
<dbReference type="Proteomes" id="UP000006693">
    <property type="component" value="Chromosome 2"/>
</dbReference>
<organism evidence="2 3">
    <name type="scientific">Burkholderia mallei (strain ATCC 23344)</name>
    <dbReference type="NCBI Taxonomy" id="243160"/>
    <lineage>
        <taxon>Bacteria</taxon>
        <taxon>Pseudomonadati</taxon>
        <taxon>Pseudomonadota</taxon>
        <taxon>Betaproteobacteria</taxon>
        <taxon>Burkholderiales</taxon>
        <taxon>Burkholderiaceae</taxon>
        <taxon>Burkholderia</taxon>
        <taxon>pseudomallei group</taxon>
    </lineage>
</organism>
<evidence type="ECO:0000313" key="2">
    <source>
        <dbReference type="EMBL" id="AAY59301.1"/>
    </source>
</evidence>
<proteinExistence type="predicted"/>
<dbReference type="EMBL" id="CP000011">
    <property type="protein sequence ID" value="AAY59301.1"/>
    <property type="molecule type" value="Genomic_DNA"/>
</dbReference>
<name>A0A0H2XDL7_BURMA</name>
<reference evidence="2 3" key="1">
    <citation type="journal article" date="2004" name="Proc. Natl. Acad. Sci. U.S.A.">
        <title>Structural flexibility in the Burkholderia mallei genome.</title>
        <authorList>
            <person name="Nierman W.C."/>
            <person name="DeShazer D."/>
            <person name="Kim H.S."/>
            <person name="Tettelin H."/>
            <person name="Nelson K.E."/>
            <person name="Feldblyum T."/>
            <person name="Ulrich R.L."/>
            <person name="Ronning C.M."/>
            <person name="Brinkac L.M."/>
            <person name="Daugherty S.C."/>
            <person name="Davidsen T.D."/>
            <person name="Deboy R.T."/>
            <person name="Dimitrov G."/>
            <person name="Dodson R.J."/>
            <person name="Durkin A.S."/>
            <person name="Gwinn M.L."/>
            <person name="Haft D.H."/>
            <person name="Khouri H."/>
            <person name="Kolonay J.F."/>
            <person name="Madupu R."/>
            <person name="Mohammoud Y."/>
            <person name="Nelson W.C."/>
            <person name="Radune D."/>
            <person name="Romero C.M."/>
            <person name="Sarria S."/>
            <person name="Selengut J."/>
            <person name="Shamblin C."/>
            <person name="Sullivan S.A."/>
            <person name="White O."/>
            <person name="Yu Y."/>
            <person name="Zafar N."/>
            <person name="Zhou L."/>
            <person name="Fraser C.M."/>
        </authorList>
    </citation>
    <scope>NUCLEOTIDE SEQUENCE [LARGE SCALE GENOMIC DNA]</scope>
    <source>
        <strain evidence="2 3">ATCC 23344</strain>
    </source>
</reference>
<gene>
    <name evidence="2" type="ordered locus">BMAA1015</name>
</gene>
<protein>
    <submittedName>
        <fullName evidence="2">Uncharacterized protein</fullName>
    </submittedName>
</protein>
<feature type="compositionally biased region" description="Basic and acidic residues" evidence="1">
    <location>
        <begin position="23"/>
        <end position="38"/>
    </location>
</feature>
<evidence type="ECO:0000256" key="1">
    <source>
        <dbReference type="SAM" id="MobiDB-lite"/>
    </source>
</evidence>